<sequence length="381" mass="41338">MTAAPLRIGILAGEASGDILGSRVVAALRSRVPDLIVEGIGGPLLAQQGLDSLFPMERLSVMGFVEPLKRLPELLNIRKRVFEHFRDNPPDLFLGIDSPDFNLTLERQLRECGIPVAHLVSPTVWAWRQKRIHKIARSVDLMLCLFPFEQDIYQQHDIPCRFVGHPLADELPLQPDRDAARAGLGIASDTTVLAVLPGSRGGEVAALAPLFLEVVRRLKATHPALHVLMPAANSERMVQLKALLAQTQDLPVTLVQGESREVMAAADAVLLASGTATLEAMLLKRPMVVAYRMSSLSWALVIRLVQTPFAALPNILAGKALVPEFIQDAATAEGIASAVNEILEGTDDGQLQAFEALHRSLRLDFASKTAEALLELAGRNA</sequence>
<dbReference type="PANTHER" id="PTHR30372:SF4">
    <property type="entry name" value="LIPID-A-DISACCHARIDE SYNTHASE, MITOCHONDRIAL-RELATED"/>
    <property type="match status" value="1"/>
</dbReference>
<dbReference type="SUPFAM" id="SSF53756">
    <property type="entry name" value="UDP-Glycosyltransferase/glycogen phosphorylase"/>
    <property type="match status" value="1"/>
</dbReference>
<dbReference type="PANTHER" id="PTHR30372">
    <property type="entry name" value="LIPID-A-DISACCHARIDE SYNTHASE"/>
    <property type="match status" value="1"/>
</dbReference>
<dbReference type="EMBL" id="BMYM01000001">
    <property type="protein sequence ID" value="GHD32411.1"/>
    <property type="molecule type" value="Genomic_DNA"/>
</dbReference>
<keyword evidence="6 11" id="KW-0441">Lipid A biosynthesis</keyword>
<evidence type="ECO:0000256" key="9">
    <source>
        <dbReference type="ARBA" id="ARBA00023098"/>
    </source>
</evidence>
<evidence type="ECO:0000256" key="5">
    <source>
        <dbReference type="ARBA" id="ARBA00022516"/>
    </source>
</evidence>
<dbReference type="AlphaFoldDB" id="A0A918XHW1"/>
<evidence type="ECO:0000256" key="11">
    <source>
        <dbReference type="HAMAP-Rule" id="MF_00392"/>
    </source>
</evidence>
<accession>A0A918XHW1</accession>
<name>A0A918XHW1_9GAMM</name>
<evidence type="ECO:0000256" key="2">
    <source>
        <dbReference type="ARBA" id="ARBA00007868"/>
    </source>
</evidence>
<gene>
    <name evidence="11 12" type="primary">lpxB</name>
    <name evidence="12" type="ORF">GCM10007053_16560</name>
</gene>
<evidence type="ECO:0000256" key="10">
    <source>
        <dbReference type="ARBA" id="ARBA00048975"/>
    </source>
</evidence>
<evidence type="ECO:0000313" key="13">
    <source>
        <dbReference type="Proteomes" id="UP000644693"/>
    </source>
</evidence>
<comment type="catalytic activity">
    <reaction evidence="10 11">
        <text>a lipid X + a UDP-2-N,3-O-bis[(3R)-3-hydroxyacyl]-alpha-D-glucosamine = a lipid A disaccharide + UDP + H(+)</text>
        <dbReference type="Rhea" id="RHEA:67828"/>
        <dbReference type="ChEBI" id="CHEBI:15378"/>
        <dbReference type="ChEBI" id="CHEBI:58223"/>
        <dbReference type="ChEBI" id="CHEBI:137748"/>
        <dbReference type="ChEBI" id="CHEBI:176338"/>
        <dbReference type="ChEBI" id="CHEBI:176343"/>
        <dbReference type="EC" id="2.4.1.182"/>
    </reaction>
</comment>
<dbReference type="GO" id="GO:0016020">
    <property type="term" value="C:membrane"/>
    <property type="evidence" value="ECO:0007669"/>
    <property type="project" value="GOC"/>
</dbReference>
<keyword evidence="7 11" id="KW-0328">Glycosyltransferase</keyword>
<comment type="similarity">
    <text evidence="2 11">Belongs to the LpxB family.</text>
</comment>
<dbReference type="InterPro" id="IPR003835">
    <property type="entry name" value="Glyco_trans_19"/>
</dbReference>
<keyword evidence="5 11" id="KW-0444">Lipid biosynthesis</keyword>
<dbReference type="GO" id="GO:0005543">
    <property type="term" value="F:phospholipid binding"/>
    <property type="evidence" value="ECO:0007669"/>
    <property type="project" value="TreeGrafter"/>
</dbReference>
<dbReference type="Proteomes" id="UP000644693">
    <property type="component" value="Unassembled WGS sequence"/>
</dbReference>
<organism evidence="12 13">
    <name type="scientific">Parahalioglobus pacificus</name>
    <dbReference type="NCBI Taxonomy" id="930806"/>
    <lineage>
        <taxon>Bacteria</taxon>
        <taxon>Pseudomonadati</taxon>
        <taxon>Pseudomonadota</taxon>
        <taxon>Gammaproteobacteria</taxon>
        <taxon>Cellvibrionales</taxon>
        <taxon>Halieaceae</taxon>
        <taxon>Parahalioglobus</taxon>
    </lineage>
</organism>
<protein>
    <recommendedName>
        <fullName evidence="4 11">Lipid-A-disaccharide synthase</fullName>
        <ecNumber evidence="3 11">2.4.1.182</ecNumber>
    </recommendedName>
</protein>
<dbReference type="HAMAP" id="MF_00392">
    <property type="entry name" value="LpxB"/>
    <property type="match status" value="1"/>
</dbReference>
<dbReference type="EC" id="2.4.1.182" evidence="3 11"/>
<comment type="pathway">
    <text evidence="11">Bacterial outer membrane biogenesis; LPS lipid A biosynthesis.</text>
</comment>
<comment type="function">
    <text evidence="1 11">Condensation of UDP-2,3-diacylglucosamine and 2,3-diacylglucosamine-1-phosphate to form lipid A disaccharide, a precursor of lipid A, a phosphorylated glycolipid that anchors the lipopolysaccharide to the outer membrane of the cell.</text>
</comment>
<proteinExistence type="inferred from homology"/>
<keyword evidence="9 11" id="KW-0443">Lipid metabolism</keyword>
<keyword evidence="13" id="KW-1185">Reference proteome</keyword>
<evidence type="ECO:0000256" key="4">
    <source>
        <dbReference type="ARBA" id="ARBA00020902"/>
    </source>
</evidence>
<dbReference type="GO" id="GO:0008915">
    <property type="term" value="F:lipid-A-disaccharide synthase activity"/>
    <property type="evidence" value="ECO:0007669"/>
    <property type="project" value="UniProtKB-UniRule"/>
</dbReference>
<evidence type="ECO:0000256" key="3">
    <source>
        <dbReference type="ARBA" id="ARBA00012687"/>
    </source>
</evidence>
<dbReference type="NCBIfam" id="TIGR00215">
    <property type="entry name" value="lpxB"/>
    <property type="match status" value="1"/>
</dbReference>
<keyword evidence="8 11" id="KW-0808">Transferase</keyword>
<dbReference type="Pfam" id="PF02684">
    <property type="entry name" value="LpxB"/>
    <property type="match status" value="1"/>
</dbReference>
<reference evidence="12" key="1">
    <citation type="journal article" date="2014" name="Int. J. Syst. Evol. Microbiol.">
        <title>Complete genome sequence of Corynebacterium casei LMG S-19264T (=DSM 44701T), isolated from a smear-ripened cheese.</title>
        <authorList>
            <consortium name="US DOE Joint Genome Institute (JGI-PGF)"/>
            <person name="Walter F."/>
            <person name="Albersmeier A."/>
            <person name="Kalinowski J."/>
            <person name="Ruckert C."/>
        </authorList>
    </citation>
    <scope>NUCLEOTIDE SEQUENCE</scope>
    <source>
        <strain evidence="12">KCTC 23430</strain>
    </source>
</reference>
<evidence type="ECO:0000256" key="1">
    <source>
        <dbReference type="ARBA" id="ARBA00002056"/>
    </source>
</evidence>
<evidence type="ECO:0000256" key="8">
    <source>
        <dbReference type="ARBA" id="ARBA00022679"/>
    </source>
</evidence>
<evidence type="ECO:0000256" key="7">
    <source>
        <dbReference type="ARBA" id="ARBA00022676"/>
    </source>
</evidence>
<evidence type="ECO:0000256" key="6">
    <source>
        <dbReference type="ARBA" id="ARBA00022556"/>
    </source>
</evidence>
<dbReference type="RefSeq" id="WP_229802644.1">
    <property type="nucleotide sequence ID" value="NZ_BMYM01000001.1"/>
</dbReference>
<reference evidence="12" key="2">
    <citation type="submission" date="2020-09" db="EMBL/GenBank/DDBJ databases">
        <authorList>
            <person name="Sun Q."/>
            <person name="Kim S."/>
        </authorList>
    </citation>
    <scope>NUCLEOTIDE SEQUENCE</scope>
    <source>
        <strain evidence="12">KCTC 23430</strain>
    </source>
</reference>
<comment type="caution">
    <text evidence="12">The sequence shown here is derived from an EMBL/GenBank/DDBJ whole genome shotgun (WGS) entry which is preliminary data.</text>
</comment>
<dbReference type="GO" id="GO:0009245">
    <property type="term" value="P:lipid A biosynthetic process"/>
    <property type="evidence" value="ECO:0007669"/>
    <property type="project" value="UniProtKB-UniRule"/>
</dbReference>
<evidence type="ECO:0000313" key="12">
    <source>
        <dbReference type="EMBL" id="GHD32411.1"/>
    </source>
</evidence>